<dbReference type="AlphaFoldDB" id="A0A936NEA0"/>
<dbReference type="Proteomes" id="UP000727993">
    <property type="component" value="Unassembled WGS sequence"/>
</dbReference>
<evidence type="ECO:0000256" key="3">
    <source>
        <dbReference type="SAM" id="MobiDB-lite"/>
    </source>
</evidence>
<dbReference type="InterPro" id="IPR028081">
    <property type="entry name" value="Leu-bd"/>
</dbReference>
<dbReference type="SUPFAM" id="SSF53822">
    <property type="entry name" value="Periplasmic binding protein-like I"/>
    <property type="match status" value="1"/>
</dbReference>
<evidence type="ECO:0000313" key="6">
    <source>
        <dbReference type="EMBL" id="MBK9297427.1"/>
    </source>
</evidence>
<organism evidence="6 7">
    <name type="scientific">Candidatus Neomicrothrix subdominans</name>
    <dbReference type="NCBI Taxonomy" id="2954438"/>
    <lineage>
        <taxon>Bacteria</taxon>
        <taxon>Bacillati</taxon>
        <taxon>Actinomycetota</taxon>
        <taxon>Acidimicrobiia</taxon>
        <taxon>Acidimicrobiales</taxon>
        <taxon>Microthrixaceae</taxon>
        <taxon>Candidatus Neomicrothrix</taxon>
    </lineage>
</organism>
<proteinExistence type="inferred from homology"/>
<dbReference type="PANTHER" id="PTHR47235:SF1">
    <property type="entry name" value="BLR6548 PROTEIN"/>
    <property type="match status" value="1"/>
</dbReference>
<keyword evidence="2 4" id="KW-0732">Signal</keyword>
<reference evidence="6 7" key="1">
    <citation type="submission" date="2020-10" db="EMBL/GenBank/DDBJ databases">
        <title>Connecting structure to function with the recovery of over 1000 high-quality activated sludge metagenome-assembled genomes encoding full-length rRNA genes using long-read sequencing.</title>
        <authorList>
            <person name="Singleton C.M."/>
            <person name="Petriglieri F."/>
            <person name="Kristensen J.M."/>
            <person name="Kirkegaard R.H."/>
            <person name="Michaelsen T.Y."/>
            <person name="Andersen M.H."/>
            <person name="Karst S.M."/>
            <person name="Dueholm M.S."/>
            <person name="Nielsen P.H."/>
            <person name="Albertsen M."/>
        </authorList>
    </citation>
    <scope>NUCLEOTIDE SEQUENCE [LARGE SCALE GENOMIC DNA]</scope>
    <source>
        <strain evidence="6">Lyne_18-Q3-R50-59_MAXAC.006</strain>
    </source>
</reference>
<comment type="similarity">
    <text evidence="1">Belongs to the leucine-binding protein family.</text>
</comment>
<accession>A0A936NEA0</accession>
<name>A0A936NEA0_9ACTN</name>
<evidence type="ECO:0000256" key="2">
    <source>
        <dbReference type="ARBA" id="ARBA00022729"/>
    </source>
</evidence>
<sequence>MTKPRNWRRSRLLAGALSLTMIAAACGGRDDGDSASDTTSGSGGEEAAGGDSIIDTSICADYQATEGVTDDTIKLGTSMPQSGPYAVFGGILNGLKAYYDYQNSQGGIDGRKIELIAYDDEYKPDRTSDNVKKLVEEDKVFALVSVLGTQNNLAVRDYLDENCVPNLGVATGSPQWGEAVQYPWLQGGIPSYALEMKRLVDYLEEVEPDAKIALLRQNDDFGDAYENSLELLTKDNDMELVATETYDAQASTDTKAQVDKLAQSDATVFVNGASGSQCPNTLKFVPDNWDVLTYVGITCNSKLALSLAGGKEEGIISTQATLDPSNTEDQKDPAMQEFLTESVKHGLTADEAQLGVAALGWSFGAMTTELLEKSPELTREDVMKTAWSMDSDAVGLMLPNSGLVTDGGNDPWLLESLRIVKRTDGQWVEASPLKDYNGESNDFVGG</sequence>
<feature type="domain" description="Leucine-binding protein" evidence="5">
    <location>
        <begin position="72"/>
        <end position="394"/>
    </location>
</feature>
<dbReference type="EMBL" id="JADJZA010000007">
    <property type="protein sequence ID" value="MBK9297427.1"/>
    <property type="molecule type" value="Genomic_DNA"/>
</dbReference>
<evidence type="ECO:0000256" key="1">
    <source>
        <dbReference type="ARBA" id="ARBA00010062"/>
    </source>
</evidence>
<dbReference type="Pfam" id="PF13458">
    <property type="entry name" value="Peripla_BP_6"/>
    <property type="match status" value="1"/>
</dbReference>
<dbReference type="CDD" id="cd06343">
    <property type="entry name" value="PBP1_ABC_ligand_binding-like"/>
    <property type="match status" value="1"/>
</dbReference>
<dbReference type="PANTHER" id="PTHR47235">
    <property type="entry name" value="BLR6548 PROTEIN"/>
    <property type="match status" value="1"/>
</dbReference>
<evidence type="ECO:0000256" key="4">
    <source>
        <dbReference type="SAM" id="SignalP"/>
    </source>
</evidence>
<feature type="signal peptide" evidence="4">
    <location>
        <begin position="1"/>
        <end position="25"/>
    </location>
</feature>
<protein>
    <submittedName>
        <fullName evidence="6">ABC transporter substrate-binding protein</fullName>
    </submittedName>
</protein>
<comment type="caution">
    <text evidence="6">The sequence shown here is derived from an EMBL/GenBank/DDBJ whole genome shotgun (WGS) entry which is preliminary data.</text>
</comment>
<evidence type="ECO:0000313" key="7">
    <source>
        <dbReference type="Proteomes" id="UP000727993"/>
    </source>
</evidence>
<evidence type="ECO:0000259" key="5">
    <source>
        <dbReference type="Pfam" id="PF13458"/>
    </source>
</evidence>
<dbReference type="PROSITE" id="PS51257">
    <property type="entry name" value="PROKAR_LIPOPROTEIN"/>
    <property type="match status" value="1"/>
</dbReference>
<dbReference type="InterPro" id="IPR028082">
    <property type="entry name" value="Peripla_BP_I"/>
</dbReference>
<feature type="chain" id="PRO_5036845054" evidence="4">
    <location>
        <begin position="26"/>
        <end position="446"/>
    </location>
</feature>
<dbReference type="Gene3D" id="3.40.50.2300">
    <property type="match status" value="2"/>
</dbReference>
<feature type="region of interest" description="Disordered" evidence="3">
    <location>
        <begin position="29"/>
        <end position="51"/>
    </location>
</feature>
<gene>
    <name evidence="6" type="ORF">IPN02_11465</name>
</gene>